<keyword evidence="2" id="KW-0813">Transport</keyword>
<dbReference type="InterPro" id="IPR003439">
    <property type="entry name" value="ABC_transporter-like_ATP-bd"/>
</dbReference>
<dbReference type="GO" id="GO:0015833">
    <property type="term" value="P:peptide transport"/>
    <property type="evidence" value="ECO:0007669"/>
    <property type="project" value="InterPro"/>
</dbReference>
<dbReference type="PROSITE" id="PS50893">
    <property type="entry name" value="ABC_TRANSPORTER_2"/>
    <property type="match status" value="1"/>
</dbReference>
<dbReference type="GO" id="GO:0005524">
    <property type="term" value="F:ATP binding"/>
    <property type="evidence" value="ECO:0007669"/>
    <property type="project" value="UniProtKB-KW"/>
</dbReference>
<dbReference type="FunFam" id="3.40.50.300:FF:000016">
    <property type="entry name" value="Oligopeptide ABC transporter ATP-binding component"/>
    <property type="match status" value="1"/>
</dbReference>
<reference evidence="6 7" key="1">
    <citation type="submission" date="2014-10" db="EMBL/GenBank/DDBJ databases">
        <title>Genome sequencing of Vibrio sinaloensis T08.</title>
        <authorList>
            <person name="Chan K.-G."/>
            <person name="Mohamad N.I."/>
        </authorList>
    </citation>
    <scope>NUCLEOTIDE SEQUENCE [LARGE SCALE GENOMIC DNA]</scope>
    <source>
        <strain evidence="6 7">T08</strain>
    </source>
</reference>
<feature type="domain" description="ABC transporter" evidence="5">
    <location>
        <begin position="10"/>
        <end position="259"/>
    </location>
</feature>
<evidence type="ECO:0000259" key="5">
    <source>
        <dbReference type="PROSITE" id="PS50893"/>
    </source>
</evidence>
<dbReference type="CDD" id="cd03257">
    <property type="entry name" value="ABC_NikE_OppD_transporters"/>
    <property type="match status" value="1"/>
</dbReference>
<protein>
    <submittedName>
        <fullName evidence="6">Peptide ABC transporter ATP-binding protein</fullName>
    </submittedName>
</protein>
<dbReference type="AlphaFoldDB" id="A0A0A5HZL1"/>
<dbReference type="Pfam" id="PF00005">
    <property type="entry name" value="ABC_tran"/>
    <property type="match status" value="1"/>
</dbReference>
<keyword evidence="4 6" id="KW-0067">ATP-binding</keyword>
<dbReference type="PROSITE" id="PS00211">
    <property type="entry name" value="ABC_TRANSPORTER_1"/>
    <property type="match status" value="1"/>
</dbReference>
<evidence type="ECO:0000313" key="7">
    <source>
        <dbReference type="Proteomes" id="UP000030451"/>
    </source>
</evidence>
<dbReference type="PANTHER" id="PTHR43776:SF7">
    <property type="entry name" value="D,D-DIPEPTIDE TRANSPORT ATP-BINDING PROTEIN DDPF-RELATED"/>
    <property type="match status" value="1"/>
</dbReference>
<evidence type="ECO:0000256" key="3">
    <source>
        <dbReference type="ARBA" id="ARBA00022741"/>
    </source>
</evidence>
<dbReference type="GO" id="GO:0016887">
    <property type="term" value="F:ATP hydrolysis activity"/>
    <property type="evidence" value="ECO:0007669"/>
    <property type="project" value="InterPro"/>
</dbReference>
<comment type="similarity">
    <text evidence="1">Belongs to the ABC transporter superfamily.</text>
</comment>
<name>A0A0A5HZL1_PHOS4</name>
<evidence type="ECO:0000256" key="1">
    <source>
        <dbReference type="ARBA" id="ARBA00005417"/>
    </source>
</evidence>
<dbReference type="NCBIfam" id="TIGR01727">
    <property type="entry name" value="oligo_HPY"/>
    <property type="match status" value="1"/>
</dbReference>
<dbReference type="GO" id="GO:0055085">
    <property type="term" value="P:transmembrane transport"/>
    <property type="evidence" value="ECO:0007669"/>
    <property type="project" value="UniProtKB-ARBA"/>
</dbReference>
<dbReference type="InterPro" id="IPR013563">
    <property type="entry name" value="Oligopep_ABC_C"/>
</dbReference>
<evidence type="ECO:0000256" key="2">
    <source>
        <dbReference type="ARBA" id="ARBA00022448"/>
    </source>
</evidence>
<dbReference type="InterPro" id="IPR050319">
    <property type="entry name" value="ABC_transp_ATP-bind"/>
</dbReference>
<dbReference type="Proteomes" id="UP000030451">
    <property type="component" value="Unassembled WGS sequence"/>
</dbReference>
<dbReference type="Gene3D" id="3.40.50.300">
    <property type="entry name" value="P-loop containing nucleotide triphosphate hydrolases"/>
    <property type="match status" value="1"/>
</dbReference>
<evidence type="ECO:0000313" key="6">
    <source>
        <dbReference type="EMBL" id="KGY09755.1"/>
    </source>
</evidence>
<dbReference type="SUPFAM" id="SSF52540">
    <property type="entry name" value="P-loop containing nucleoside triphosphate hydrolases"/>
    <property type="match status" value="1"/>
</dbReference>
<dbReference type="InterPro" id="IPR017871">
    <property type="entry name" value="ABC_transporter-like_CS"/>
</dbReference>
<gene>
    <name evidence="6" type="ORF">NM06_02235</name>
</gene>
<dbReference type="RefSeq" id="WP_038187571.1">
    <property type="nucleotide sequence ID" value="NZ_JRWP01000004.1"/>
</dbReference>
<accession>A0A0A5HZL1</accession>
<dbReference type="PANTHER" id="PTHR43776">
    <property type="entry name" value="TRANSPORT ATP-BINDING PROTEIN"/>
    <property type="match status" value="1"/>
</dbReference>
<dbReference type="InterPro" id="IPR003593">
    <property type="entry name" value="AAA+_ATPase"/>
</dbReference>
<keyword evidence="3" id="KW-0547">Nucleotide-binding</keyword>
<sequence length="332" mass="36977">MENKEILLSARDLQVHFQLNKHILPSKRKVVKAVDGIDLDVYRGETLGIVGESGCGKSTLARALLRLIEPTGGELYWKGENMRGLSKQELALRRREFQMVFQDPSACLNPRLTISECIAEPLLTHEPHLSRKEIESRVIAMMDKVGLLASQRNRYPHEFSGGQCQRVGIARALILKPDLVVCDEPVSALDVSIQAQVINLLDDLKQEMGLTLVMIAHDLSVVRHISDRVMVMYLGKPMEVGRYDNVFDNAQHPYTQALLSAVPIAHPTLARNRNIQLLPGDLPSPINPPSGCVFRTRCPSATEQCGEQNPTRSGHADHHIFCTHTLLGNQPL</sequence>
<dbReference type="InterPro" id="IPR027417">
    <property type="entry name" value="P-loop_NTPase"/>
</dbReference>
<dbReference type="SMART" id="SM00382">
    <property type="entry name" value="AAA"/>
    <property type="match status" value="1"/>
</dbReference>
<comment type="caution">
    <text evidence="6">The sequence shown here is derived from an EMBL/GenBank/DDBJ whole genome shotgun (WGS) entry which is preliminary data.</text>
</comment>
<evidence type="ECO:0000256" key="4">
    <source>
        <dbReference type="ARBA" id="ARBA00022840"/>
    </source>
</evidence>
<dbReference type="EMBL" id="JRWP01000004">
    <property type="protein sequence ID" value="KGY09755.1"/>
    <property type="molecule type" value="Genomic_DNA"/>
</dbReference>
<dbReference type="Pfam" id="PF08352">
    <property type="entry name" value="oligo_HPY"/>
    <property type="match status" value="1"/>
</dbReference>
<organism evidence="6 7">
    <name type="scientific">Photobacterium sp. (strain ATCC 43367)</name>
    <dbReference type="NCBI Taxonomy" id="379097"/>
    <lineage>
        <taxon>Bacteria</taxon>
        <taxon>Pseudomonadati</taxon>
        <taxon>Pseudomonadota</taxon>
        <taxon>Gammaproteobacteria</taxon>
        <taxon>Vibrionales</taxon>
        <taxon>Vibrionaceae</taxon>
        <taxon>Vibrio</taxon>
        <taxon>Vibrio oreintalis group</taxon>
    </lineage>
</organism>
<dbReference type="OrthoDB" id="9784450at2"/>
<dbReference type="STRING" id="379097.SE23_00330"/>
<proteinExistence type="inferred from homology"/>